<reference evidence="3" key="1">
    <citation type="journal article" date="2019" name="Int. J. Syst. Evol. Microbiol.">
        <title>The Global Catalogue of Microorganisms (GCM) 10K type strain sequencing project: providing services to taxonomists for standard genome sequencing and annotation.</title>
        <authorList>
            <consortium name="The Broad Institute Genomics Platform"/>
            <consortium name="The Broad Institute Genome Sequencing Center for Infectious Disease"/>
            <person name="Wu L."/>
            <person name="Ma J."/>
        </authorList>
    </citation>
    <scope>NUCLEOTIDE SEQUENCE [LARGE SCALE GENOMIC DNA]</scope>
    <source>
        <strain evidence="3">NBRC 108725</strain>
    </source>
</reference>
<dbReference type="Proteomes" id="UP001321498">
    <property type="component" value="Chromosome"/>
</dbReference>
<gene>
    <name evidence="2" type="ORF">GCM10025866_24700</name>
</gene>
<proteinExistence type="predicted"/>
<name>A0ABM8GE38_9MICO</name>
<accession>A0ABM8GE38</accession>
<dbReference type="Pfam" id="PF19302">
    <property type="entry name" value="DUF5915"/>
    <property type="match status" value="1"/>
</dbReference>
<organism evidence="2 3">
    <name type="scientific">Naasia aerilata</name>
    <dbReference type="NCBI Taxonomy" id="1162966"/>
    <lineage>
        <taxon>Bacteria</taxon>
        <taxon>Bacillati</taxon>
        <taxon>Actinomycetota</taxon>
        <taxon>Actinomycetes</taxon>
        <taxon>Micrococcales</taxon>
        <taxon>Microbacteriaceae</taxon>
        <taxon>Naasia</taxon>
    </lineage>
</organism>
<keyword evidence="3" id="KW-1185">Reference proteome</keyword>
<feature type="compositionally biased region" description="Low complexity" evidence="1">
    <location>
        <begin position="64"/>
        <end position="85"/>
    </location>
</feature>
<evidence type="ECO:0000256" key="1">
    <source>
        <dbReference type="SAM" id="MobiDB-lite"/>
    </source>
</evidence>
<evidence type="ECO:0000313" key="3">
    <source>
        <dbReference type="Proteomes" id="UP001321498"/>
    </source>
</evidence>
<feature type="region of interest" description="Disordered" evidence="1">
    <location>
        <begin position="63"/>
        <end position="108"/>
    </location>
</feature>
<protein>
    <submittedName>
        <fullName evidence="2">Uncharacterized protein</fullName>
    </submittedName>
</protein>
<evidence type="ECO:0000313" key="2">
    <source>
        <dbReference type="EMBL" id="BDZ46561.1"/>
    </source>
</evidence>
<sequence>MTPVLEAEGHARDLIRDIQQARRSAGLDVSDRIELRFEGDEDLAAVLEAFGDLVRAETLTVSSTSPWPARARPTASRTGRTGTSRCSPPAAGVRRKAGASSCAAQDGW</sequence>
<dbReference type="EMBL" id="AP027731">
    <property type="protein sequence ID" value="BDZ46561.1"/>
    <property type="molecule type" value="Genomic_DNA"/>
</dbReference>